<protein>
    <submittedName>
        <fullName evidence="2">Uncharacterized protein</fullName>
    </submittedName>
</protein>
<reference evidence="2" key="2">
    <citation type="submission" date="2017-02" db="EMBL/GenBank/DDBJ databases">
        <title>Sunflower complete genome.</title>
        <authorList>
            <person name="Langlade N."/>
            <person name="Munos S."/>
        </authorList>
    </citation>
    <scope>NUCLEOTIDE SEQUENCE [LARGE SCALE GENOMIC DNA]</scope>
    <source>
        <tissue evidence="2">Leaves</tissue>
    </source>
</reference>
<evidence type="ECO:0000313" key="3">
    <source>
        <dbReference type="Proteomes" id="UP000215914"/>
    </source>
</evidence>
<name>A0A251US92_HELAN</name>
<accession>A0A251US92</accession>
<dbReference type="Gramene" id="mRNA:HanXRQr2_Chr05g0225971">
    <property type="protein sequence ID" value="mRNA:HanXRQr2_Chr05g0225971"/>
    <property type="gene ID" value="HanXRQr2_Chr05g0225971"/>
</dbReference>
<gene>
    <name evidence="2" type="ORF">HannXRQ_Chr05g0156541</name>
    <name evidence="1" type="ORF">HanXRQr2_Chr05g0225971</name>
</gene>
<dbReference type="Proteomes" id="UP000215914">
    <property type="component" value="Chromosome 5"/>
</dbReference>
<reference evidence="1" key="3">
    <citation type="submission" date="2020-06" db="EMBL/GenBank/DDBJ databases">
        <title>Helianthus annuus Genome sequencing and assembly Release 2.</title>
        <authorList>
            <person name="Gouzy J."/>
            <person name="Langlade N."/>
            <person name="Munos S."/>
        </authorList>
    </citation>
    <scope>NUCLEOTIDE SEQUENCE</scope>
    <source>
        <tissue evidence="1">Leaves</tissue>
    </source>
</reference>
<sequence>MKQYSCGVLVCVFFWNILEGSWIVFSHHISESLFGIQPQTLKAARSNFKGRHSVELFTYGSRVFGLVIFKLLSGEI</sequence>
<dbReference type="AlphaFoldDB" id="A0A251US92"/>
<dbReference type="EMBL" id="CM007894">
    <property type="protein sequence ID" value="OTG26247.1"/>
    <property type="molecule type" value="Genomic_DNA"/>
</dbReference>
<dbReference type="EMBL" id="MNCJ02000320">
    <property type="protein sequence ID" value="KAF5806811.1"/>
    <property type="molecule type" value="Genomic_DNA"/>
</dbReference>
<organism evidence="2 3">
    <name type="scientific">Helianthus annuus</name>
    <name type="common">Common sunflower</name>
    <dbReference type="NCBI Taxonomy" id="4232"/>
    <lineage>
        <taxon>Eukaryota</taxon>
        <taxon>Viridiplantae</taxon>
        <taxon>Streptophyta</taxon>
        <taxon>Embryophyta</taxon>
        <taxon>Tracheophyta</taxon>
        <taxon>Spermatophyta</taxon>
        <taxon>Magnoliopsida</taxon>
        <taxon>eudicotyledons</taxon>
        <taxon>Gunneridae</taxon>
        <taxon>Pentapetalae</taxon>
        <taxon>asterids</taxon>
        <taxon>campanulids</taxon>
        <taxon>Asterales</taxon>
        <taxon>Asteraceae</taxon>
        <taxon>Asteroideae</taxon>
        <taxon>Heliantheae alliance</taxon>
        <taxon>Heliantheae</taxon>
        <taxon>Helianthus</taxon>
    </lineage>
</organism>
<evidence type="ECO:0000313" key="1">
    <source>
        <dbReference type="EMBL" id="KAF5806811.1"/>
    </source>
</evidence>
<keyword evidence="3" id="KW-1185">Reference proteome</keyword>
<reference evidence="1 3" key="1">
    <citation type="journal article" date="2017" name="Nature">
        <title>The sunflower genome provides insights into oil metabolism, flowering and Asterid evolution.</title>
        <authorList>
            <person name="Badouin H."/>
            <person name="Gouzy J."/>
            <person name="Grassa C.J."/>
            <person name="Murat F."/>
            <person name="Staton S.E."/>
            <person name="Cottret L."/>
            <person name="Lelandais-Briere C."/>
            <person name="Owens G.L."/>
            <person name="Carrere S."/>
            <person name="Mayjonade B."/>
            <person name="Legrand L."/>
            <person name="Gill N."/>
            <person name="Kane N.C."/>
            <person name="Bowers J.E."/>
            <person name="Hubner S."/>
            <person name="Bellec A."/>
            <person name="Berard A."/>
            <person name="Berges H."/>
            <person name="Blanchet N."/>
            <person name="Boniface M.C."/>
            <person name="Brunel D."/>
            <person name="Catrice O."/>
            <person name="Chaidir N."/>
            <person name="Claudel C."/>
            <person name="Donnadieu C."/>
            <person name="Faraut T."/>
            <person name="Fievet G."/>
            <person name="Helmstetter N."/>
            <person name="King M."/>
            <person name="Knapp S.J."/>
            <person name="Lai Z."/>
            <person name="Le Paslier M.C."/>
            <person name="Lippi Y."/>
            <person name="Lorenzon L."/>
            <person name="Mandel J.R."/>
            <person name="Marage G."/>
            <person name="Marchand G."/>
            <person name="Marquand E."/>
            <person name="Bret-Mestries E."/>
            <person name="Morien E."/>
            <person name="Nambeesan S."/>
            <person name="Nguyen T."/>
            <person name="Pegot-Espagnet P."/>
            <person name="Pouilly N."/>
            <person name="Raftis F."/>
            <person name="Sallet E."/>
            <person name="Schiex T."/>
            <person name="Thomas J."/>
            <person name="Vandecasteele C."/>
            <person name="Vares D."/>
            <person name="Vear F."/>
            <person name="Vautrin S."/>
            <person name="Crespi M."/>
            <person name="Mangin B."/>
            <person name="Burke J.M."/>
            <person name="Salse J."/>
            <person name="Munos S."/>
            <person name="Vincourt P."/>
            <person name="Rieseberg L.H."/>
            <person name="Langlade N.B."/>
        </authorList>
    </citation>
    <scope>NUCLEOTIDE SEQUENCE [LARGE SCALE GENOMIC DNA]</scope>
    <source>
        <strain evidence="3">cv. SF193</strain>
        <tissue evidence="1">Leaves</tissue>
    </source>
</reference>
<dbReference type="InParanoid" id="A0A251US92"/>
<evidence type="ECO:0000313" key="2">
    <source>
        <dbReference type="EMBL" id="OTG26247.1"/>
    </source>
</evidence>
<proteinExistence type="predicted"/>